<keyword evidence="9 24" id="KW-0812">Transmembrane</keyword>
<sequence length="141" mass="15010">MRDPADSPAHSTIAPPAKRSGPLRGLFALRHSYAGIVATLRAESAFRQEAALAAILVPAAFLMPVDAISRVLLIGSVLLVLLVELLNSAIEAAIDRISFERHELSKRAKDCGSAAVTIALLMCVLTWGVLCGPLAYHWLLG</sequence>
<evidence type="ECO:0000256" key="15">
    <source>
        <dbReference type="ARBA" id="ARBA00022989"/>
    </source>
</evidence>
<evidence type="ECO:0000313" key="26">
    <source>
        <dbReference type="Proteomes" id="UP000592780"/>
    </source>
</evidence>
<evidence type="ECO:0000256" key="21">
    <source>
        <dbReference type="PIRSR" id="PIRSR600829-2"/>
    </source>
</evidence>
<protein>
    <recommendedName>
        <fullName evidence="4 24">Diacylglycerol kinase</fullName>
        <ecNumber evidence="3 24">2.7.1.107</ecNumber>
    </recommendedName>
</protein>
<feature type="binding site" evidence="22">
    <location>
        <position position="91"/>
    </location>
    <ligand>
        <name>ATP</name>
        <dbReference type="ChEBI" id="CHEBI:30616"/>
    </ligand>
</feature>
<keyword evidence="7 24" id="KW-0997">Cell inner membrane</keyword>
<evidence type="ECO:0000256" key="23">
    <source>
        <dbReference type="PIRSR" id="PIRSR600829-4"/>
    </source>
</evidence>
<keyword evidence="17 24" id="KW-0472">Membrane</keyword>
<keyword evidence="8 24" id="KW-0808">Transferase</keyword>
<dbReference type="GO" id="GO:0046872">
    <property type="term" value="F:metal ion binding"/>
    <property type="evidence" value="ECO:0007669"/>
    <property type="project" value="UniProtKB-KW"/>
</dbReference>
<keyword evidence="10 23" id="KW-0479">Metal-binding</keyword>
<name>A0A6I1PUM1_PARAM</name>
<organism evidence="25 26">
    <name type="scientific">Paraburkholderia atlantica</name>
    <dbReference type="NCBI Taxonomy" id="2654982"/>
    <lineage>
        <taxon>Bacteria</taxon>
        <taxon>Pseudomonadati</taxon>
        <taxon>Pseudomonadota</taxon>
        <taxon>Betaproteobacteria</taxon>
        <taxon>Burkholderiales</taxon>
        <taxon>Burkholderiaceae</taxon>
        <taxon>Paraburkholderia</taxon>
    </lineage>
</organism>
<dbReference type="CDD" id="cd14264">
    <property type="entry name" value="DAGK_IM"/>
    <property type="match status" value="1"/>
</dbReference>
<keyword evidence="16 24" id="KW-0443">Lipid metabolism</keyword>
<evidence type="ECO:0000256" key="13">
    <source>
        <dbReference type="ARBA" id="ARBA00022840"/>
    </source>
</evidence>
<dbReference type="GO" id="GO:0006654">
    <property type="term" value="P:phosphatidic acid biosynthetic process"/>
    <property type="evidence" value="ECO:0007669"/>
    <property type="project" value="InterPro"/>
</dbReference>
<evidence type="ECO:0000256" key="7">
    <source>
        <dbReference type="ARBA" id="ARBA00022519"/>
    </source>
</evidence>
<evidence type="ECO:0000256" key="9">
    <source>
        <dbReference type="ARBA" id="ARBA00022692"/>
    </source>
</evidence>
<evidence type="ECO:0000256" key="1">
    <source>
        <dbReference type="ARBA" id="ARBA00004429"/>
    </source>
</evidence>
<dbReference type="PANTHER" id="PTHR34299:SF1">
    <property type="entry name" value="DIACYLGLYCEROL KINASE"/>
    <property type="match status" value="1"/>
</dbReference>
<feature type="transmembrane region" description="Helical" evidence="24">
    <location>
        <begin position="115"/>
        <end position="139"/>
    </location>
</feature>
<dbReference type="Gene3D" id="1.10.287.3610">
    <property type="match status" value="1"/>
</dbReference>
<keyword evidence="18" id="KW-0594">Phospholipid biosynthesis</keyword>
<feature type="binding site" evidence="21">
    <location>
        <position position="24"/>
    </location>
    <ligand>
        <name>substrate</name>
    </ligand>
</feature>
<comment type="caution">
    <text evidence="24">Lacks conserved residue(s) required for the propagation of feature annotation.</text>
</comment>
<dbReference type="Pfam" id="PF01219">
    <property type="entry name" value="DAGK_prokar"/>
    <property type="match status" value="1"/>
</dbReference>
<evidence type="ECO:0000256" key="3">
    <source>
        <dbReference type="ARBA" id="ARBA00012133"/>
    </source>
</evidence>
<dbReference type="GO" id="GO:0005524">
    <property type="term" value="F:ATP binding"/>
    <property type="evidence" value="ECO:0007669"/>
    <property type="project" value="UniProtKB-KW"/>
</dbReference>
<dbReference type="EC" id="2.7.1.107" evidence="3 24"/>
<keyword evidence="15 24" id="KW-1133">Transmembrane helix</keyword>
<reference evidence="25 26" key="1">
    <citation type="submission" date="2020-08" db="EMBL/GenBank/DDBJ databases">
        <title>Genomic Encyclopedia of Type Strains, Phase IV (KMG-V): Genome sequencing to study the core and pangenomes of soil and plant-associated prokaryotes.</title>
        <authorList>
            <person name="Whitman W."/>
        </authorList>
    </citation>
    <scope>NUCLEOTIDE SEQUENCE [LARGE SCALE GENOMIC DNA]</scope>
    <source>
        <strain evidence="25 26">JPY158</strain>
    </source>
</reference>
<evidence type="ECO:0000256" key="20">
    <source>
        <dbReference type="PIRSR" id="PIRSR600829-1"/>
    </source>
</evidence>
<evidence type="ECO:0000256" key="6">
    <source>
        <dbReference type="ARBA" id="ARBA00022516"/>
    </source>
</evidence>
<keyword evidence="13 22" id="KW-0067">ATP-binding</keyword>
<evidence type="ECO:0000256" key="10">
    <source>
        <dbReference type="ARBA" id="ARBA00022723"/>
    </source>
</evidence>
<dbReference type="InterPro" id="IPR000829">
    <property type="entry name" value="DAGK"/>
</dbReference>
<evidence type="ECO:0000256" key="8">
    <source>
        <dbReference type="ARBA" id="ARBA00022679"/>
    </source>
</evidence>
<evidence type="ECO:0000256" key="24">
    <source>
        <dbReference type="RuleBase" id="RU363065"/>
    </source>
</evidence>
<evidence type="ECO:0000313" key="25">
    <source>
        <dbReference type="EMBL" id="MBB5424233.1"/>
    </source>
</evidence>
<evidence type="ECO:0000256" key="22">
    <source>
        <dbReference type="PIRSR" id="PIRSR600829-3"/>
    </source>
</evidence>
<feature type="binding site" evidence="22">
    <location>
        <begin position="109"/>
        <end position="110"/>
    </location>
    <ligand>
        <name>ATP</name>
        <dbReference type="ChEBI" id="CHEBI:30616"/>
    </ligand>
</feature>
<dbReference type="AlphaFoldDB" id="A0A6I1PUM1"/>
<evidence type="ECO:0000256" key="17">
    <source>
        <dbReference type="ARBA" id="ARBA00023136"/>
    </source>
</evidence>
<keyword evidence="11 22" id="KW-0547">Nucleotide-binding</keyword>
<feature type="binding site" evidence="22">
    <location>
        <begin position="100"/>
        <end position="102"/>
    </location>
    <ligand>
        <name>ATP</name>
        <dbReference type="ChEBI" id="CHEBI:30616"/>
    </ligand>
</feature>
<dbReference type="OrthoDB" id="9796011at2"/>
<keyword evidence="5" id="KW-1003">Cell membrane</keyword>
<dbReference type="Proteomes" id="UP000592780">
    <property type="component" value="Unassembled WGS sequence"/>
</dbReference>
<evidence type="ECO:0000256" key="19">
    <source>
        <dbReference type="ARBA" id="ARBA00023264"/>
    </source>
</evidence>
<dbReference type="RefSeq" id="WP_018432365.1">
    <property type="nucleotide sequence ID" value="NZ_JACHDD010000004.1"/>
</dbReference>
<gene>
    <name evidence="25" type="ORF">HDG40_002378</name>
</gene>
<dbReference type="InterPro" id="IPR036945">
    <property type="entry name" value="DAGK_sf"/>
</dbReference>
<feature type="binding site" evidence="21">
    <location>
        <position position="84"/>
    </location>
    <ligand>
        <name>substrate</name>
    </ligand>
</feature>
<accession>A0A6I1PUM1</accession>
<comment type="caution">
    <text evidence="25">The sequence shown here is derived from an EMBL/GenBank/DDBJ whole genome shotgun (WGS) entry which is preliminary data.</text>
</comment>
<evidence type="ECO:0000256" key="12">
    <source>
        <dbReference type="ARBA" id="ARBA00022777"/>
    </source>
</evidence>
<keyword evidence="6" id="KW-0444">Lipid biosynthesis</keyword>
<evidence type="ECO:0000256" key="14">
    <source>
        <dbReference type="ARBA" id="ARBA00022842"/>
    </source>
</evidence>
<keyword evidence="14 23" id="KW-0460">Magnesium</keyword>
<feature type="binding site" evidence="22">
    <location>
        <position position="24"/>
    </location>
    <ligand>
        <name>ATP</name>
        <dbReference type="ChEBI" id="CHEBI:30616"/>
    </ligand>
</feature>
<keyword evidence="26" id="KW-1185">Reference proteome</keyword>
<keyword evidence="19 24" id="KW-1208">Phospholipid metabolism</keyword>
<proteinExistence type="inferred from homology"/>
<feature type="transmembrane region" description="Helical" evidence="24">
    <location>
        <begin position="71"/>
        <end position="94"/>
    </location>
</feature>
<evidence type="ECO:0000256" key="16">
    <source>
        <dbReference type="ARBA" id="ARBA00023098"/>
    </source>
</evidence>
<feature type="binding site" evidence="21">
    <location>
        <position position="70"/>
    </location>
    <ligand>
        <name>substrate</name>
    </ligand>
</feature>
<feature type="binding site" evidence="23">
    <location>
        <position position="43"/>
    </location>
    <ligand>
        <name>a divalent metal cation</name>
        <dbReference type="ChEBI" id="CHEBI:60240"/>
    </ligand>
</feature>
<comment type="function">
    <text evidence="24">Catalyzes the ATP-dependent phosphorylation of sn-l,2-diacylglycerol (DAG) to phosphatidic acid. Involved in the recycling of diacylglycerol produced as a by-product during membrane-derived oligosaccharide (MDO) biosynthesis.</text>
</comment>
<comment type="similarity">
    <text evidence="2 24">Belongs to the bacterial diacylglycerol kinase family.</text>
</comment>
<feature type="active site" description="Proton acceptor" evidence="20">
    <location>
        <position position="84"/>
    </location>
</feature>
<dbReference type="GO" id="GO:0004143">
    <property type="term" value="F:ATP-dependent diacylglycerol kinase activity"/>
    <property type="evidence" value="ECO:0007669"/>
    <property type="project" value="UniProtKB-EC"/>
</dbReference>
<feature type="binding site" evidence="23">
    <location>
        <position position="91"/>
    </location>
    <ligand>
        <name>a divalent metal cation</name>
        <dbReference type="ChEBI" id="CHEBI:60240"/>
    </ligand>
</feature>
<comment type="subcellular location">
    <subcellularLocation>
        <location evidence="1 24">Cell inner membrane</location>
        <topology evidence="1 24">Multi-pass membrane protein</topology>
    </subcellularLocation>
</comment>
<dbReference type="EMBL" id="JACHDD010000004">
    <property type="protein sequence ID" value="MBB5424233.1"/>
    <property type="molecule type" value="Genomic_DNA"/>
</dbReference>
<dbReference type="InterPro" id="IPR033718">
    <property type="entry name" value="DAGK_prok"/>
</dbReference>
<keyword evidence="12 24" id="KW-0418">Kinase</keyword>
<dbReference type="GO" id="GO:0005886">
    <property type="term" value="C:plasma membrane"/>
    <property type="evidence" value="ECO:0007669"/>
    <property type="project" value="UniProtKB-SubCell"/>
</dbReference>
<feature type="binding site" evidence="21">
    <location>
        <position position="113"/>
    </location>
    <ligand>
        <name>substrate</name>
    </ligand>
</feature>
<comment type="cofactor">
    <cofactor evidence="23">
        <name>Mg(2+)</name>
        <dbReference type="ChEBI" id="CHEBI:18420"/>
    </cofactor>
    <text evidence="23">Mn(2+), Zn(2+), Cd(2+) and Co(2+) support activity to lesser extents.</text>
</comment>
<evidence type="ECO:0000256" key="11">
    <source>
        <dbReference type="ARBA" id="ARBA00022741"/>
    </source>
</evidence>
<dbReference type="PANTHER" id="PTHR34299">
    <property type="entry name" value="DIACYLGLYCEROL KINASE"/>
    <property type="match status" value="1"/>
</dbReference>
<evidence type="ECO:0000256" key="4">
    <source>
        <dbReference type="ARBA" id="ARBA00017575"/>
    </source>
</evidence>
<feature type="binding site" evidence="21">
    <location>
        <begin position="45"/>
        <end position="49"/>
    </location>
    <ligand>
        <name>substrate</name>
    </ligand>
</feature>
<comment type="catalytic activity">
    <reaction evidence="24">
        <text>a 1,2-diacyl-sn-glycerol + ATP = a 1,2-diacyl-sn-glycero-3-phosphate + ADP + H(+)</text>
        <dbReference type="Rhea" id="RHEA:10272"/>
        <dbReference type="ChEBI" id="CHEBI:15378"/>
        <dbReference type="ChEBI" id="CHEBI:17815"/>
        <dbReference type="ChEBI" id="CHEBI:30616"/>
        <dbReference type="ChEBI" id="CHEBI:58608"/>
        <dbReference type="ChEBI" id="CHEBI:456216"/>
        <dbReference type="EC" id="2.7.1.107"/>
    </reaction>
</comment>
<evidence type="ECO:0000256" key="2">
    <source>
        <dbReference type="ARBA" id="ARBA00005967"/>
    </source>
</evidence>
<evidence type="ECO:0000256" key="5">
    <source>
        <dbReference type="ARBA" id="ARBA00022475"/>
    </source>
</evidence>
<feature type="binding site" evidence="22">
    <location>
        <position position="43"/>
    </location>
    <ligand>
        <name>ATP</name>
        <dbReference type="ChEBI" id="CHEBI:30616"/>
    </ligand>
</feature>
<evidence type="ECO:0000256" key="18">
    <source>
        <dbReference type="ARBA" id="ARBA00023209"/>
    </source>
</evidence>